<reference evidence="3 4" key="1">
    <citation type="submission" date="2024-11" db="EMBL/GenBank/DDBJ databases">
        <title>Chromosome-level genome assembly of the freshwater bivalve Anodonta woodiana.</title>
        <authorList>
            <person name="Chen X."/>
        </authorList>
    </citation>
    <scope>NUCLEOTIDE SEQUENCE [LARGE SCALE GENOMIC DNA]</scope>
    <source>
        <strain evidence="3">MN2024</strain>
        <tissue evidence="3">Gills</tissue>
    </source>
</reference>
<name>A0ABD3V8P5_SINWO</name>
<evidence type="ECO:0000313" key="4">
    <source>
        <dbReference type="Proteomes" id="UP001634394"/>
    </source>
</evidence>
<dbReference type="Gene3D" id="1.25.40.20">
    <property type="entry name" value="Ankyrin repeat-containing domain"/>
    <property type="match status" value="3"/>
</dbReference>
<evidence type="ECO:0000256" key="1">
    <source>
        <dbReference type="SAM" id="Coils"/>
    </source>
</evidence>
<gene>
    <name evidence="3" type="ORF">ACJMK2_012583</name>
</gene>
<organism evidence="3 4">
    <name type="scientific">Sinanodonta woodiana</name>
    <name type="common">Chinese pond mussel</name>
    <name type="synonym">Anodonta woodiana</name>
    <dbReference type="NCBI Taxonomy" id="1069815"/>
    <lineage>
        <taxon>Eukaryota</taxon>
        <taxon>Metazoa</taxon>
        <taxon>Spiralia</taxon>
        <taxon>Lophotrochozoa</taxon>
        <taxon>Mollusca</taxon>
        <taxon>Bivalvia</taxon>
        <taxon>Autobranchia</taxon>
        <taxon>Heteroconchia</taxon>
        <taxon>Palaeoheterodonta</taxon>
        <taxon>Unionida</taxon>
        <taxon>Unionoidea</taxon>
        <taxon>Unionidae</taxon>
        <taxon>Unioninae</taxon>
        <taxon>Sinanodonta</taxon>
    </lineage>
</organism>
<dbReference type="InterPro" id="IPR002110">
    <property type="entry name" value="Ankyrin_rpt"/>
</dbReference>
<dbReference type="PANTHER" id="PTHR45743:SF38">
    <property type="entry name" value="POTASSIUM CHANNEL KAT3"/>
    <property type="match status" value="1"/>
</dbReference>
<sequence>MPKGQDKTVKMPDDLDAPAILSLLKYCIWFRKDLPNTQILSDLIDFRNEVLHSGDLKVSDSDKDSKIDLMIQLLKDLKIHGDVISNLEKLKKEDIDITFRETEIRLLQELVSGLVGDISTVKEDMATMQMSVSDLSGNMDKMRDRNTETIGKVDALNTDVEGIRETMEERQDIYDKMVSFFAKNPDIHDKEITEKIQAIGNNIRDLRSNLTRVETEVQAIKARVSSLEKYREEINIEIKGIKEREEETNIVIQGIREQMEEQKKHETETTRKKRPETEGLRQLKIQTEDRLQRLGQLKFVLTKQAEKAKEWLEEKRSIVIKGNPGEGKTTMSLILIENEKYRDKRVVLHFADDWKTVDMEHVDIVVLEDVFGKYDFDHGLLLKWMVYLPTIQEHVDGGKLRLIVTSRVDVMSKAADMLKSLRLFSDDFSLTLSSKYLTKSEKKDILNRELHRYNINMNENDKETCIDNFSGLIGFPQCCLLFASNRQLFHRGPKFFTSPKEYFLENITQLEGKIFMSLAFLFCNGEIFEENLSSETMDESSQKLLIDLARRLNIYPEFASIELLRNAYDNFGELYVVKSMSYDISLWPYVQKPSIKFTHPTVSEAVGHVLGQRSCEMVVKYGDSEYLYQRTYTAEVEDKISGKVFLPVSVYGLLAERMVHDVVNKRLVSSVVKHSALTRYDFIKKLKNELRKNNDLIKNFIAGKNEFRSDILCEGECVTFMQYILQGNKDVVRIVYSEFLEMLACAHDDNIPDCWRCEEKQNLLELALYYHHFEIADKLITRKACYTDVSLCNAAKHGDLKRVQIITESLKKNQDFDSESVKAKYALYRAYVSGNQSLVEFLLKEGIILDSWCVVNAVKHGDMNVLTIVLDHLKLYCKWDPRSDDASEALEVAIYRKKYDLYDLLVQNGVSLEMKTLLHVIEISDISLEFLEKAIQHAKDTDSWDPKSDDASKALEAAIYRKKYDVYDLLVKNGVSLKMKNLLNFIPISEISLESFQKSIQHLKDTDSWDPKCDDASEALNGAILQKKYDVYDLLVQNGVSLEMKHIPGFIKFMDEISLEYVKKEIQRLKDTDMWDPHCDDASRALETAICEQADDIHDLLIQDGVSLKMNNLNNVMWGSLISLESVKKVIQHLKDTDNWDPKCDDASYALEIAIRRKKYDLFDLLVQDGVSLKMEHLLSIINKGVELSFKSVKKIIQHLKDTHNWDPKYDGVCKALEIDLYRKKSNVFDLLVQNGVSLKMENLPGIIINVEEISFESLQKAIQNTKDTNNWDPKCDDASKALEYAICEQKDYVYDMLVQNGVSLKMENLLSIIMGEDELSLESIKKAIQHLKDTDDWNSNCDDASVALENAICQQRRDLCDLLVQDGVSLKIRNLPGVIMKAGEMSLEYVKKAIQHLKDTESWDPKCDDASEALETAIYQQRDDVYDLLVQDGVSLNIKNLSGVIMRYEISLESVKKAIQHLKNTDNWDPKCNNASEALEIAICQQRDDVYDLLVQNGVSLKQGNLYSIITGVEEISLESVKKAIQHLKDTDNWNPLCDAATEVLSFACYQDRFDVVNLLVQEGVLLNEDYSG</sequence>
<dbReference type="InterPro" id="IPR049050">
    <property type="entry name" value="nSTAND3"/>
</dbReference>
<dbReference type="EMBL" id="JBJQND010000013">
    <property type="protein sequence ID" value="KAL3857959.1"/>
    <property type="molecule type" value="Genomic_DNA"/>
</dbReference>
<accession>A0ABD3V8P5</accession>
<dbReference type="InterPro" id="IPR027417">
    <property type="entry name" value="P-loop_NTPase"/>
</dbReference>
<evidence type="ECO:0000259" key="2">
    <source>
        <dbReference type="Pfam" id="PF20720"/>
    </source>
</evidence>
<dbReference type="Pfam" id="PF20720">
    <property type="entry name" value="nSTAND3"/>
    <property type="match status" value="1"/>
</dbReference>
<dbReference type="Pfam" id="PF15112">
    <property type="entry name" value="DUF4559"/>
    <property type="match status" value="1"/>
</dbReference>
<dbReference type="SUPFAM" id="SSF52540">
    <property type="entry name" value="P-loop containing nucleoside triphosphate hydrolases"/>
    <property type="match status" value="1"/>
</dbReference>
<dbReference type="InterPro" id="IPR036770">
    <property type="entry name" value="Ankyrin_rpt-contain_sf"/>
</dbReference>
<evidence type="ECO:0000313" key="3">
    <source>
        <dbReference type="EMBL" id="KAL3857959.1"/>
    </source>
</evidence>
<keyword evidence="4" id="KW-1185">Reference proteome</keyword>
<comment type="caution">
    <text evidence="3">The sequence shown here is derived from an EMBL/GenBank/DDBJ whole genome shotgun (WGS) entry which is preliminary data.</text>
</comment>
<protein>
    <recommendedName>
        <fullName evidence="2">Novel STAND NTPase 3 domain-containing protein</fullName>
    </recommendedName>
</protein>
<dbReference type="InterPro" id="IPR045319">
    <property type="entry name" value="KAT/AKT"/>
</dbReference>
<proteinExistence type="predicted"/>
<dbReference type="PANTHER" id="PTHR45743">
    <property type="entry name" value="POTASSIUM CHANNEL AKT1"/>
    <property type="match status" value="1"/>
</dbReference>
<feature type="domain" description="Novel STAND NTPase 3" evidence="2">
    <location>
        <begin position="299"/>
        <end position="451"/>
    </location>
</feature>
<dbReference type="SMART" id="SM00248">
    <property type="entry name" value="ANK"/>
    <property type="match status" value="11"/>
</dbReference>
<dbReference type="SUPFAM" id="SSF48403">
    <property type="entry name" value="Ankyrin repeat"/>
    <property type="match status" value="3"/>
</dbReference>
<feature type="coiled-coil region" evidence="1">
    <location>
        <begin position="196"/>
        <end position="247"/>
    </location>
</feature>
<keyword evidence="1" id="KW-0175">Coiled coil</keyword>
<dbReference type="InterPro" id="IPR027897">
    <property type="entry name" value="DUF4559"/>
</dbReference>
<dbReference type="Proteomes" id="UP001634394">
    <property type="component" value="Unassembled WGS sequence"/>
</dbReference>